<dbReference type="AlphaFoldDB" id="A0A2P2SVN8"/>
<dbReference type="Gene3D" id="4.10.240.10">
    <property type="entry name" value="Zn(2)-C6 fungal-type DNA-binding domain"/>
    <property type="match status" value="1"/>
</dbReference>
<dbReference type="CDD" id="cd00067">
    <property type="entry name" value="GAL4"/>
    <property type="match status" value="1"/>
</dbReference>
<dbReference type="CDD" id="cd12148">
    <property type="entry name" value="fungal_TF_MHR"/>
    <property type="match status" value="1"/>
</dbReference>
<evidence type="ECO:0000256" key="2">
    <source>
        <dbReference type="ARBA" id="ARBA00022833"/>
    </source>
</evidence>
<evidence type="ECO:0000256" key="7">
    <source>
        <dbReference type="SAM" id="MobiDB-lite"/>
    </source>
</evidence>
<name>A0A2P2SVN8_9PEZI</name>
<evidence type="ECO:0000313" key="10">
    <source>
        <dbReference type="Proteomes" id="UP000091956"/>
    </source>
</evidence>
<dbReference type="GO" id="GO:0003677">
    <property type="term" value="F:DNA binding"/>
    <property type="evidence" value="ECO:0007669"/>
    <property type="project" value="UniProtKB-KW"/>
</dbReference>
<dbReference type="InterPro" id="IPR052073">
    <property type="entry name" value="Amide_Lactam_Regulators"/>
</dbReference>
<evidence type="ECO:0000256" key="3">
    <source>
        <dbReference type="ARBA" id="ARBA00023015"/>
    </source>
</evidence>
<feature type="compositionally biased region" description="Low complexity" evidence="7">
    <location>
        <begin position="134"/>
        <end position="150"/>
    </location>
</feature>
<keyword evidence="6" id="KW-0539">Nucleus</keyword>
<feature type="domain" description="Zn(2)-C6 fungal-type" evidence="8">
    <location>
        <begin position="15"/>
        <end position="48"/>
    </location>
</feature>
<dbReference type="PANTHER" id="PTHR47171">
    <property type="entry name" value="FARA-RELATED"/>
    <property type="match status" value="1"/>
</dbReference>
<accession>A0A2P2SVN8</accession>
<feature type="compositionally biased region" description="Polar residues" evidence="7">
    <location>
        <begin position="90"/>
        <end position="99"/>
    </location>
</feature>
<dbReference type="Pfam" id="PF04082">
    <property type="entry name" value="Fungal_trans"/>
    <property type="match status" value="1"/>
</dbReference>
<keyword evidence="1" id="KW-0479">Metal-binding</keyword>
<reference evidence="10" key="2">
    <citation type="journal article" date="2018" name="Nat. Commun.">
        <title>Extreme sensitivity to ultraviolet light in the fungal pathogen causing white-nose syndrome of bats.</title>
        <authorList>
            <person name="Palmer J.M."/>
            <person name="Drees K.P."/>
            <person name="Foster J.T."/>
            <person name="Lindner D.L."/>
        </authorList>
    </citation>
    <scope>NUCLEOTIDE SEQUENCE [LARGE SCALE GENOMIC DNA]</scope>
    <source>
        <strain evidence="10">UAMH 10579</strain>
    </source>
</reference>
<organism evidence="9 10">
    <name type="scientific">Pseudogymnoascus verrucosus</name>
    <dbReference type="NCBI Taxonomy" id="342668"/>
    <lineage>
        <taxon>Eukaryota</taxon>
        <taxon>Fungi</taxon>
        <taxon>Dikarya</taxon>
        <taxon>Ascomycota</taxon>
        <taxon>Pezizomycotina</taxon>
        <taxon>Leotiomycetes</taxon>
        <taxon>Thelebolales</taxon>
        <taxon>Thelebolaceae</taxon>
        <taxon>Pseudogymnoascus</taxon>
    </lineage>
</organism>
<dbReference type="SMART" id="SM00066">
    <property type="entry name" value="GAL4"/>
    <property type="match status" value="1"/>
</dbReference>
<dbReference type="InterPro" id="IPR001138">
    <property type="entry name" value="Zn2Cys6_DnaBD"/>
</dbReference>
<dbReference type="EMBL" id="KV460207">
    <property type="protein sequence ID" value="OBU00899.1"/>
    <property type="molecule type" value="Genomic_DNA"/>
</dbReference>
<sequence>MQDRTNRARLRASKACSRCNQRKVKCDAAQIGVPCSRCQMDHVNDCTLIVSKRGIYDRKNAQNRHQSFDHPSAVGRSTPPTDPQDMPQANFGTITSTRDTPIRARNRLRGDPQPENFSGFSSHVSPNSIQVNDSTPSESPGAEEASSRAPRILTNSKASSLTEMFEEFLKQQNESTLERHGIVLPGEPSPLTFALEEFQRGKNQRLYDVHDHIGESASMTVIMQDVHPPHLDINDITYLKAKGAFEYPKNDTADTFLSSYLERFHPLYAIVKKSEFQTAYRERKLPWLLLHAVHFIGATFCDSSSIHQLGFKSRAEVRSLYYERAKVLFTVGYEKDKIILLQAAIMLSFIGPQLKHYWNPCSWIGFGVTIAVSLGMHRSAVSANAHSNDKGLLRRLWWTLSVRDAYLCTLLGRSFRLNMSLCDTEPLSCADFDDDTACSHQDSDCSCKHSIYYQIQTAKLSLLLRNVVYYRIGPVRGLTTLDDLQSQLKNWQSELQPAVNWSQHNGPLPTFAVILKILYNYHLILLHMAEPKQPVYSTSQTALDKIQSSLVAESAASAIASTAVTIMTKSVIFALPHELFPAFFLAGIILYRQTRQPDPAVAEVGQASLDNCQIVLNEARESWDPWNWAMRIFEFLLSSSSISTGDTQNRVSRQGIDVNDELPTVSCTAATETVHLPLTDQLNTFIPSFDWNAAFDANGTDHLEDFMLLPNCWLSAAEDWQNVHL</sequence>
<dbReference type="GO" id="GO:0008270">
    <property type="term" value="F:zinc ion binding"/>
    <property type="evidence" value="ECO:0007669"/>
    <property type="project" value="InterPro"/>
</dbReference>
<dbReference type="RefSeq" id="XP_018134631.1">
    <property type="nucleotide sequence ID" value="XM_018270371.1"/>
</dbReference>
<evidence type="ECO:0000259" key="8">
    <source>
        <dbReference type="PROSITE" id="PS50048"/>
    </source>
</evidence>
<feature type="region of interest" description="Disordered" evidence="7">
    <location>
        <begin position="58"/>
        <end position="151"/>
    </location>
</feature>
<dbReference type="GeneID" id="28834229"/>
<keyword evidence="3" id="KW-0805">Transcription regulation</keyword>
<dbReference type="InterPro" id="IPR007219">
    <property type="entry name" value="XnlR_reg_dom"/>
</dbReference>
<dbReference type="SMART" id="SM00906">
    <property type="entry name" value="Fungal_trans"/>
    <property type="match status" value="1"/>
</dbReference>
<protein>
    <recommendedName>
        <fullName evidence="8">Zn(2)-C6 fungal-type domain-containing protein</fullName>
    </recommendedName>
</protein>
<dbReference type="Proteomes" id="UP000091956">
    <property type="component" value="Unassembled WGS sequence"/>
</dbReference>
<feature type="compositionally biased region" description="Polar residues" evidence="7">
    <location>
        <begin position="115"/>
        <end position="133"/>
    </location>
</feature>
<dbReference type="PROSITE" id="PS50048">
    <property type="entry name" value="ZN2_CY6_FUNGAL_2"/>
    <property type="match status" value="1"/>
</dbReference>
<evidence type="ECO:0000256" key="1">
    <source>
        <dbReference type="ARBA" id="ARBA00022723"/>
    </source>
</evidence>
<evidence type="ECO:0000256" key="4">
    <source>
        <dbReference type="ARBA" id="ARBA00023125"/>
    </source>
</evidence>
<dbReference type="PANTHER" id="PTHR47171:SF1">
    <property type="entry name" value="ZN(II)2CYS6 TRANSCRIPTION FACTOR (EUROFUNG)"/>
    <property type="match status" value="1"/>
</dbReference>
<dbReference type="GO" id="GO:0006351">
    <property type="term" value="P:DNA-templated transcription"/>
    <property type="evidence" value="ECO:0007669"/>
    <property type="project" value="InterPro"/>
</dbReference>
<dbReference type="InterPro" id="IPR036864">
    <property type="entry name" value="Zn2-C6_fun-type_DNA-bd_sf"/>
</dbReference>
<reference evidence="9 10" key="1">
    <citation type="submission" date="2016-03" db="EMBL/GenBank/DDBJ databases">
        <title>Comparative genomics of Pseudogymnoascus destructans, the fungus causing white-nose syndrome of bats.</title>
        <authorList>
            <person name="Palmer J.M."/>
            <person name="Drees K.P."/>
            <person name="Foster J.T."/>
            <person name="Lindner D.L."/>
        </authorList>
    </citation>
    <scope>NUCLEOTIDE SEQUENCE [LARGE SCALE GENOMIC DNA]</scope>
    <source>
        <strain evidence="9 10">UAMH 10579</strain>
    </source>
</reference>
<gene>
    <name evidence="9" type="ORF">VE01_00843</name>
</gene>
<dbReference type="Pfam" id="PF00172">
    <property type="entry name" value="Zn_clus"/>
    <property type="match status" value="1"/>
</dbReference>
<proteinExistence type="predicted"/>
<keyword evidence="2" id="KW-0862">Zinc</keyword>
<dbReference type="SUPFAM" id="SSF57701">
    <property type="entry name" value="Zn2/Cys6 DNA-binding domain"/>
    <property type="match status" value="1"/>
</dbReference>
<dbReference type="GO" id="GO:0000981">
    <property type="term" value="F:DNA-binding transcription factor activity, RNA polymerase II-specific"/>
    <property type="evidence" value="ECO:0007669"/>
    <property type="project" value="InterPro"/>
</dbReference>
<evidence type="ECO:0000313" key="9">
    <source>
        <dbReference type="EMBL" id="OBU00899.1"/>
    </source>
</evidence>
<evidence type="ECO:0000256" key="5">
    <source>
        <dbReference type="ARBA" id="ARBA00023163"/>
    </source>
</evidence>
<keyword evidence="5" id="KW-0804">Transcription</keyword>
<keyword evidence="10" id="KW-1185">Reference proteome</keyword>
<keyword evidence="4" id="KW-0238">DNA-binding</keyword>
<evidence type="ECO:0000256" key="6">
    <source>
        <dbReference type="ARBA" id="ARBA00023242"/>
    </source>
</evidence>